<feature type="binding site" evidence="5">
    <location>
        <position position="7"/>
    </location>
    <ligand>
        <name>Mg(2+)</name>
        <dbReference type="ChEBI" id="CHEBI:18420"/>
    </ligand>
</feature>
<keyword evidence="4 5" id="KW-0378">Hydrolase</keyword>
<feature type="domain" description="PIN" evidence="6">
    <location>
        <begin position="4"/>
        <end position="122"/>
    </location>
</feature>
<dbReference type="CDD" id="cd09874">
    <property type="entry name" value="PIN_MT3492-like"/>
    <property type="match status" value="1"/>
</dbReference>
<dbReference type="SUPFAM" id="SSF88723">
    <property type="entry name" value="PIN domain-like"/>
    <property type="match status" value="1"/>
</dbReference>
<dbReference type="HAMAP" id="MF_00265">
    <property type="entry name" value="VapC_Nob1"/>
    <property type="match status" value="1"/>
</dbReference>
<sequence>MGLIYLDSCIVVYALEPSSAFHDAVVRKITASPTAEFATSHLVMAECLVGPIRIGNSFLIQEYESFFRRLQLFELNEAIFRQGAQLVASNRLKMPDALHLACAQYHGCDALWTNDHRMSQASGGLAISVAT</sequence>
<evidence type="ECO:0000256" key="5">
    <source>
        <dbReference type="HAMAP-Rule" id="MF_00265"/>
    </source>
</evidence>
<reference evidence="7" key="2">
    <citation type="journal article" date="2023" name="ISME Commun">
        <title>Characterization of a bloom-associated alphaproteobacterial lineage, 'Candidatus Phycosocius': insights into freshwater algal-bacterial interactions.</title>
        <authorList>
            <person name="Tanabe Y."/>
            <person name="Yamaguchi H."/>
            <person name="Yoshida M."/>
            <person name="Kai A."/>
            <person name="Okazaki Y."/>
        </authorList>
    </citation>
    <scope>NUCLEOTIDE SEQUENCE</scope>
    <source>
        <strain evidence="7">BOTRYCO-1</strain>
    </source>
</reference>
<dbReference type="RefSeq" id="WP_284361294.1">
    <property type="nucleotide sequence ID" value="NZ_BPFZ01000016.1"/>
</dbReference>
<dbReference type="Gene3D" id="3.40.50.1010">
    <property type="entry name" value="5'-nuclease"/>
    <property type="match status" value="1"/>
</dbReference>
<evidence type="ECO:0000259" key="6">
    <source>
        <dbReference type="Pfam" id="PF01850"/>
    </source>
</evidence>
<reference evidence="7" key="1">
    <citation type="submission" date="2021-05" db="EMBL/GenBank/DDBJ databases">
        <authorList>
            <person name="Tanabe Y."/>
        </authorList>
    </citation>
    <scope>NUCLEOTIDE SEQUENCE</scope>
    <source>
        <strain evidence="7">BOTRYCO-1</strain>
    </source>
</reference>
<comment type="function">
    <text evidence="5">Toxic component of a toxin-antitoxin (TA) system. An RNase.</text>
</comment>
<dbReference type="Pfam" id="PF01850">
    <property type="entry name" value="PIN"/>
    <property type="match status" value="1"/>
</dbReference>
<proteinExistence type="inferred from homology"/>
<comment type="caution">
    <text evidence="7">The sequence shown here is derived from an EMBL/GenBank/DDBJ whole genome shotgun (WGS) entry which is preliminary data.</text>
</comment>
<dbReference type="EC" id="3.1.-.-" evidence="5"/>
<evidence type="ECO:0000256" key="3">
    <source>
        <dbReference type="ARBA" id="ARBA00022723"/>
    </source>
</evidence>
<comment type="similarity">
    <text evidence="5">Belongs to the PINc/VapC protein family.</text>
</comment>
<dbReference type="InterPro" id="IPR022907">
    <property type="entry name" value="VapC_family"/>
</dbReference>
<protein>
    <recommendedName>
        <fullName evidence="5">Ribonuclease VapC</fullName>
        <shortName evidence="5">RNase VapC</shortName>
        <ecNumber evidence="5">3.1.-.-</ecNumber>
    </recommendedName>
    <alternativeName>
        <fullName evidence="5">Toxin VapC</fullName>
    </alternativeName>
</protein>
<dbReference type="EMBL" id="BPFZ01000016">
    <property type="protein sequence ID" value="GIU67934.1"/>
    <property type="molecule type" value="Genomic_DNA"/>
</dbReference>
<evidence type="ECO:0000313" key="8">
    <source>
        <dbReference type="Proteomes" id="UP001161064"/>
    </source>
</evidence>
<keyword evidence="3 5" id="KW-0479">Metal-binding</keyword>
<evidence type="ECO:0000256" key="2">
    <source>
        <dbReference type="ARBA" id="ARBA00022722"/>
    </source>
</evidence>
<evidence type="ECO:0000313" key="7">
    <source>
        <dbReference type="EMBL" id="GIU67934.1"/>
    </source>
</evidence>
<gene>
    <name evidence="5" type="primary">vapC</name>
    <name evidence="7" type="ORF">PsB1_2088</name>
</gene>
<keyword evidence="5" id="KW-0460">Magnesium</keyword>
<dbReference type="Proteomes" id="UP001161064">
    <property type="component" value="Unassembled WGS sequence"/>
</dbReference>
<evidence type="ECO:0000256" key="1">
    <source>
        <dbReference type="ARBA" id="ARBA00022649"/>
    </source>
</evidence>
<evidence type="ECO:0000256" key="4">
    <source>
        <dbReference type="ARBA" id="ARBA00022801"/>
    </source>
</evidence>
<name>A0ABQ4PXX8_9PROT</name>
<keyword evidence="5" id="KW-0800">Toxin</keyword>
<feature type="binding site" evidence="5">
    <location>
        <position position="96"/>
    </location>
    <ligand>
        <name>Mg(2+)</name>
        <dbReference type="ChEBI" id="CHEBI:18420"/>
    </ligand>
</feature>
<keyword evidence="2 5" id="KW-0540">Nuclease</keyword>
<dbReference type="InterPro" id="IPR002716">
    <property type="entry name" value="PIN_dom"/>
</dbReference>
<keyword evidence="1 5" id="KW-1277">Toxin-antitoxin system</keyword>
<accession>A0ABQ4PXX8</accession>
<keyword evidence="8" id="KW-1185">Reference proteome</keyword>
<organism evidence="7 8">
    <name type="scientific">Candidatus Phycosocius spiralis</name>
    <dbReference type="NCBI Taxonomy" id="2815099"/>
    <lineage>
        <taxon>Bacteria</taxon>
        <taxon>Pseudomonadati</taxon>
        <taxon>Pseudomonadota</taxon>
        <taxon>Alphaproteobacteria</taxon>
        <taxon>Caulobacterales</taxon>
        <taxon>Caulobacterales incertae sedis</taxon>
        <taxon>Candidatus Phycosocius</taxon>
    </lineage>
</organism>
<dbReference type="InterPro" id="IPR029060">
    <property type="entry name" value="PIN-like_dom_sf"/>
</dbReference>
<comment type="cofactor">
    <cofactor evidence="5">
        <name>Mg(2+)</name>
        <dbReference type="ChEBI" id="CHEBI:18420"/>
    </cofactor>
</comment>